<organism evidence="2 3">
    <name type="scientific">Sutcliffiella cohnii</name>
    <dbReference type="NCBI Taxonomy" id="33932"/>
    <lineage>
        <taxon>Bacteria</taxon>
        <taxon>Bacillati</taxon>
        <taxon>Bacillota</taxon>
        <taxon>Bacilli</taxon>
        <taxon>Bacillales</taxon>
        <taxon>Bacillaceae</taxon>
        <taxon>Sutcliffiella</taxon>
    </lineage>
</organism>
<name>A0A223KPD2_9BACI</name>
<dbReference type="Gene3D" id="3.60.40.10">
    <property type="entry name" value="PPM-type phosphatase domain"/>
    <property type="match status" value="1"/>
</dbReference>
<dbReference type="Proteomes" id="UP000215224">
    <property type="component" value="Chromosome"/>
</dbReference>
<evidence type="ECO:0000313" key="2">
    <source>
        <dbReference type="EMBL" id="AST91198.1"/>
    </source>
</evidence>
<feature type="domain" description="PPM-type phosphatase" evidence="1">
    <location>
        <begin position="44"/>
        <end position="216"/>
    </location>
</feature>
<dbReference type="InterPro" id="IPR001932">
    <property type="entry name" value="PPM-type_phosphatase-like_dom"/>
</dbReference>
<accession>A0A223KPD2</accession>
<gene>
    <name evidence="2" type="ORF">BC6307_07860</name>
</gene>
<dbReference type="InterPro" id="IPR036457">
    <property type="entry name" value="PPM-type-like_dom_sf"/>
</dbReference>
<reference evidence="2 3" key="1">
    <citation type="submission" date="2016-12" db="EMBL/GenBank/DDBJ databases">
        <title>The whole genome sequencing and assembly of Bacillus cohnii DSM 6307T strain.</title>
        <authorList>
            <person name="Lee Y.-J."/>
            <person name="Yi H."/>
            <person name="Bahn Y.-S."/>
            <person name="Kim J.F."/>
            <person name="Lee D.-W."/>
        </authorList>
    </citation>
    <scope>NUCLEOTIDE SEQUENCE [LARGE SCALE GENOMIC DNA]</scope>
    <source>
        <strain evidence="2 3">DSM 6307</strain>
    </source>
</reference>
<dbReference type="SUPFAM" id="SSF81606">
    <property type="entry name" value="PP2C-like"/>
    <property type="match status" value="1"/>
</dbReference>
<dbReference type="EMBL" id="CP018866">
    <property type="protein sequence ID" value="AST91198.1"/>
    <property type="molecule type" value="Genomic_DNA"/>
</dbReference>
<sequence>MENHIQEYSWVGSQENFVDQINTMSINQLSIGRFGGNSSAGQYKNEDGCLVWADEGNWEFVVILDAHNSAESAELVISQFSRNKKEIQHLLSLSTEQSFKGLEEKILNFFQEEKFLSECRKVKGETACLIVLRKDKYIWWFSVGDCISYIFHPELAKLDQYQINQRQFFEWVGQVNTFEQEVPCYSSGIRELRKGLNRILLTTDGLVECPNEPFTNPKEIYNVMKKHTITDGITELLETIKSNDVRDSTTIISWEVNITKDVTIPSDYNA</sequence>
<dbReference type="STRING" id="1314751.GCA_001591425_00469"/>
<protein>
    <submittedName>
        <fullName evidence="2">Protein phosphatase</fullName>
    </submittedName>
</protein>
<dbReference type="Pfam" id="PF13672">
    <property type="entry name" value="PP2C_2"/>
    <property type="match status" value="1"/>
</dbReference>
<evidence type="ECO:0000313" key="3">
    <source>
        <dbReference type="Proteomes" id="UP000215224"/>
    </source>
</evidence>
<keyword evidence="3" id="KW-1185">Reference proteome</keyword>
<dbReference type="RefSeq" id="WP_066411560.1">
    <property type="nucleotide sequence ID" value="NZ_CP018866.1"/>
</dbReference>
<evidence type="ECO:0000259" key="1">
    <source>
        <dbReference type="Pfam" id="PF13672"/>
    </source>
</evidence>
<proteinExistence type="predicted"/>
<dbReference type="AlphaFoldDB" id="A0A223KPD2"/>
<dbReference type="KEGG" id="bcoh:BC6307_07860"/>